<dbReference type="Pfam" id="PF00160">
    <property type="entry name" value="Pro_isomerase"/>
    <property type="match status" value="1"/>
</dbReference>
<dbReference type="SUPFAM" id="SSF50891">
    <property type="entry name" value="Cyclophilin-like"/>
    <property type="match status" value="1"/>
</dbReference>
<keyword evidence="2" id="KW-0413">Isomerase</keyword>
<dbReference type="InterPro" id="IPR002130">
    <property type="entry name" value="Cyclophilin-type_PPIase_dom"/>
</dbReference>
<sequence length="171" mass="18033">MIRVRIDTACGAVVVAVDDAAAPLSSAAFLSYVDQGLLAGTTIYRIVTAQNQPEGTTHPIEVIQWGRTFDEISPLAPIAHEGTDQTGLSHRRGTLSMARRAIGTAGHAYVFCMGGDLASLDEHGGRNPDGHGFAAFGEVIGGWDVLSAIFARAEAIERIAHRIAILSAARI</sequence>
<name>F9YB50_KETVW</name>
<feature type="domain" description="PPIase cyclophilin-type" evidence="1">
    <location>
        <begin position="11"/>
        <end position="149"/>
    </location>
</feature>
<geneLocation type="plasmid" evidence="3">
    <name>pKVU_100</name>
</geneLocation>
<dbReference type="OrthoDB" id="9807797at2"/>
<dbReference type="Gene3D" id="2.40.100.10">
    <property type="entry name" value="Cyclophilin-like"/>
    <property type="match status" value="1"/>
</dbReference>
<gene>
    <name evidence="2" type="ordered locus">KVU_PA0185</name>
</gene>
<organism evidence="2 3">
    <name type="scientific">Ketogulonicigenium vulgare (strain WSH-001)</name>
    <dbReference type="NCBI Taxonomy" id="759362"/>
    <lineage>
        <taxon>Bacteria</taxon>
        <taxon>Pseudomonadati</taxon>
        <taxon>Pseudomonadota</taxon>
        <taxon>Alphaproteobacteria</taxon>
        <taxon>Rhodobacterales</taxon>
        <taxon>Roseobacteraceae</taxon>
        <taxon>Ketogulonicigenium</taxon>
    </lineage>
</organism>
<protein>
    <submittedName>
        <fullName evidence="2">Peptidyl-prolyl cis-trans isomerase (Rotamase)-cyclophilin family-like protein</fullName>
        <ecNumber evidence="2">5.2.1.8</ecNumber>
    </submittedName>
</protein>
<dbReference type="InterPro" id="IPR029000">
    <property type="entry name" value="Cyclophilin-like_dom_sf"/>
</dbReference>
<dbReference type="RefSeq" id="WP_014538268.1">
    <property type="nucleotide sequence ID" value="NC_017386.1"/>
</dbReference>
<dbReference type="EC" id="5.2.1.8" evidence="2"/>
<dbReference type="GO" id="GO:0003755">
    <property type="term" value="F:peptidyl-prolyl cis-trans isomerase activity"/>
    <property type="evidence" value="ECO:0007669"/>
    <property type="project" value="UniProtKB-EC"/>
</dbReference>
<keyword evidence="3" id="KW-1185">Reference proteome</keyword>
<accession>F9YB50</accession>
<keyword evidence="2" id="KW-0614">Plasmid</keyword>
<dbReference type="Proteomes" id="UP000000692">
    <property type="component" value="Plasmid 1"/>
</dbReference>
<proteinExistence type="predicted"/>
<dbReference type="PROSITE" id="PS50072">
    <property type="entry name" value="CSA_PPIASE_2"/>
    <property type="match status" value="1"/>
</dbReference>
<dbReference type="AlphaFoldDB" id="F9YB50"/>
<dbReference type="EMBL" id="CP002019">
    <property type="protein sequence ID" value="AEM42602.1"/>
    <property type="molecule type" value="Genomic_DNA"/>
</dbReference>
<evidence type="ECO:0000313" key="2">
    <source>
        <dbReference type="EMBL" id="AEM42602.1"/>
    </source>
</evidence>
<evidence type="ECO:0000259" key="1">
    <source>
        <dbReference type="PROSITE" id="PS50072"/>
    </source>
</evidence>
<reference evidence="2 3" key="1">
    <citation type="journal article" date="2011" name="J. Bacteriol.">
        <title>Complete genome sequence of the industrial strain Ketogulonicigenium vulgare WSH-001.</title>
        <authorList>
            <person name="Liu L."/>
            <person name="Li Y."/>
            <person name="Zhang J."/>
            <person name="Zhou Z."/>
            <person name="Liu J."/>
            <person name="Li X."/>
            <person name="Zhou J."/>
            <person name="Du G."/>
            <person name="Wang L."/>
            <person name="Chen J."/>
        </authorList>
    </citation>
    <scope>NUCLEOTIDE SEQUENCE [LARGE SCALE GENOMIC DNA]</scope>
    <source>
        <strain evidence="2 3">WSH-001</strain>
        <plasmid evidence="3">pKVU_100</plasmid>
    </source>
</reference>
<evidence type="ECO:0000313" key="3">
    <source>
        <dbReference type="Proteomes" id="UP000000692"/>
    </source>
</evidence>
<dbReference type="HOGENOM" id="CLU_012062_16_9_5"/>
<dbReference type="KEGG" id="kvl:KVU_PA0185"/>